<dbReference type="VEuPathDB" id="FungiDB:FUN_013606"/>
<reference evidence="4 5" key="4">
    <citation type="submission" date="2017-10" db="EMBL/GenBank/DDBJ databases">
        <title>Genome analyses suggest a sexual origin of heterokaryosis in a supposedly ancient asexual fungus.</title>
        <authorList>
            <person name="Corradi N."/>
            <person name="Sedzielewska K."/>
            <person name="Noel J."/>
            <person name="Charron P."/>
            <person name="Farinelli L."/>
            <person name="Marton T."/>
            <person name="Kruger M."/>
            <person name="Pelin A."/>
            <person name="Brachmann A."/>
            <person name="Corradi N."/>
        </authorList>
    </citation>
    <scope>NUCLEOTIDE SEQUENCE [LARGE SCALE GENOMIC DNA]</scope>
    <source>
        <strain evidence="4 5">A1</strain>
    </source>
</reference>
<dbReference type="VEuPathDB" id="FungiDB:RhiirA1_470588"/>
<feature type="compositionally biased region" description="Basic and acidic residues" evidence="1">
    <location>
        <begin position="300"/>
        <end position="311"/>
    </location>
</feature>
<dbReference type="Proteomes" id="UP000232722">
    <property type="component" value="Unassembled WGS sequence"/>
</dbReference>
<dbReference type="EMBL" id="LLXH01001485">
    <property type="protein sequence ID" value="PKC58700.1"/>
    <property type="molecule type" value="Genomic_DNA"/>
</dbReference>
<reference evidence="4 5" key="3">
    <citation type="submission" date="2017-10" db="EMBL/GenBank/DDBJ databases">
        <title>Extensive intraspecific genome diversity in a model arbuscular mycorrhizal fungus.</title>
        <authorList>
            <person name="Chen E.C.H."/>
            <person name="Morin E."/>
            <person name="Baudet D."/>
            <person name="Noel J."/>
            <person name="Ndikumana S."/>
            <person name="Charron P."/>
            <person name="St-Onge C."/>
            <person name="Giorgi J."/>
            <person name="Grigoriev I.V."/>
            <person name="Roux C."/>
            <person name="Martin F.M."/>
            <person name="Corradi N."/>
        </authorList>
    </citation>
    <scope>NUCLEOTIDE SEQUENCE [LARGE SCALE GENOMIC DNA]</scope>
    <source>
        <strain evidence="4 5">A1</strain>
    </source>
</reference>
<feature type="compositionally biased region" description="Polar residues" evidence="1">
    <location>
        <begin position="275"/>
        <end position="284"/>
    </location>
</feature>
<dbReference type="Pfam" id="PF26638">
    <property type="entry name" value="DUF8211"/>
    <property type="match status" value="1"/>
</dbReference>
<accession>A0A2N0P366</accession>
<comment type="caution">
    <text evidence="3">The sequence shown here is derived from an EMBL/GenBank/DDBJ whole genome shotgun (WGS) entry which is preliminary data.</text>
</comment>
<proteinExistence type="predicted"/>
<gene>
    <name evidence="4" type="ORF">RhiirA1_470588</name>
    <name evidence="3" type="ORF">RhiirA5_427038</name>
</gene>
<dbReference type="VEuPathDB" id="FungiDB:FUN_016000"/>
<sequence>MSNFFLRADATDFENIYLGYDDKNNFSNLSLITPTHSRVPTVLNTPTNDKILSPPIVLPTRNPLFRPTNIGPDTNCVGNTKAAHVNLIYDRWKSCTKKTVTSNRLGISYQESIHARDVTSVLVYGNKHMYRKCLSNFQLQQSKHAAVKKKQEIRFLRACRRVFKTKEQNPPDLHRHRLRAAHRYHFLFLKSQYVNKLVKHLIYNHGLVSDNYGFYTPHYYKTMNHVTSRADGHPIATRHARLTSVYPTSADTGDYIVPGSRTWFTYMSELHRSNPNDNDGTLSNIRKDTTLSDASDETSDDTKDIERHPKKCNDVTVTNNLFYRNKDRYKRNRPSEVPIDSTAVAGPSWI</sequence>
<reference evidence="3 6" key="1">
    <citation type="submission" date="2016-04" db="EMBL/GenBank/DDBJ databases">
        <title>Genome analyses suggest a sexual origin of heterokaryosis in a supposedly ancient asexual fungus.</title>
        <authorList>
            <person name="Ropars J."/>
            <person name="Sedzielewska K."/>
            <person name="Noel J."/>
            <person name="Charron P."/>
            <person name="Farinelli L."/>
            <person name="Marton T."/>
            <person name="Kruger M."/>
            <person name="Pelin A."/>
            <person name="Brachmann A."/>
            <person name="Corradi N."/>
        </authorList>
    </citation>
    <scope>NUCLEOTIDE SEQUENCE [LARGE SCALE GENOMIC DNA]</scope>
    <source>
        <strain evidence="3 6">A5</strain>
    </source>
</reference>
<evidence type="ECO:0000313" key="3">
    <source>
        <dbReference type="EMBL" id="PKC01233.1"/>
    </source>
</evidence>
<dbReference type="EMBL" id="LLXJ01001664">
    <property type="protein sequence ID" value="PKC01233.1"/>
    <property type="molecule type" value="Genomic_DNA"/>
</dbReference>
<evidence type="ECO:0000313" key="5">
    <source>
        <dbReference type="Proteomes" id="UP000232688"/>
    </source>
</evidence>
<evidence type="ECO:0000313" key="6">
    <source>
        <dbReference type="Proteomes" id="UP000232722"/>
    </source>
</evidence>
<feature type="domain" description="DUF8211" evidence="2">
    <location>
        <begin position="84"/>
        <end position="215"/>
    </location>
</feature>
<name>A0A2N0P366_9GLOM</name>
<evidence type="ECO:0000313" key="4">
    <source>
        <dbReference type="EMBL" id="PKC58700.1"/>
    </source>
</evidence>
<dbReference type="AlphaFoldDB" id="A0A2N0P366"/>
<dbReference type="Proteomes" id="UP000232688">
    <property type="component" value="Unassembled WGS sequence"/>
</dbReference>
<protein>
    <recommendedName>
        <fullName evidence="2">DUF8211 domain-containing protein</fullName>
    </recommendedName>
</protein>
<evidence type="ECO:0000259" key="2">
    <source>
        <dbReference type="Pfam" id="PF26638"/>
    </source>
</evidence>
<organism evidence="3 6">
    <name type="scientific">Rhizophagus irregularis</name>
    <dbReference type="NCBI Taxonomy" id="588596"/>
    <lineage>
        <taxon>Eukaryota</taxon>
        <taxon>Fungi</taxon>
        <taxon>Fungi incertae sedis</taxon>
        <taxon>Mucoromycota</taxon>
        <taxon>Glomeromycotina</taxon>
        <taxon>Glomeromycetes</taxon>
        <taxon>Glomerales</taxon>
        <taxon>Glomeraceae</taxon>
        <taxon>Rhizophagus</taxon>
    </lineage>
</organism>
<reference evidence="3 6" key="2">
    <citation type="submission" date="2017-09" db="EMBL/GenBank/DDBJ databases">
        <title>Extensive intraspecific genome diversity in a model arbuscular mycorrhizal fungus.</title>
        <authorList>
            <person name="Chen E.C."/>
            <person name="Morin E."/>
            <person name="Beaudet D."/>
            <person name="Noel J."/>
            <person name="Ndikumana S."/>
            <person name="Charron P."/>
            <person name="St-Onge C."/>
            <person name="Giorgi J."/>
            <person name="Grigoriev I.V."/>
            <person name="Roux C."/>
            <person name="Martin F.M."/>
            <person name="Corradi N."/>
        </authorList>
    </citation>
    <scope>NUCLEOTIDE SEQUENCE [LARGE SCALE GENOMIC DNA]</scope>
    <source>
        <strain evidence="3 6">A5</strain>
    </source>
</reference>
<feature type="region of interest" description="Disordered" evidence="1">
    <location>
        <begin position="275"/>
        <end position="311"/>
    </location>
</feature>
<dbReference type="InterPro" id="IPR058524">
    <property type="entry name" value="DUF8211"/>
</dbReference>
<evidence type="ECO:0000256" key="1">
    <source>
        <dbReference type="SAM" id="MobiDB-lite"/>
    </source>
</evidence>